<gene>
    <name evidence="7" type="ORF">RM479_24330</name>
</gene>
<dbReference type="InterPro" id="IPR039538">
    <property type="entry name" value="BetI_C"/>
</dbReference>
<feature type="DNA-binding region" description="H-T-H motif" evidence="5">
    <location>
        <begin position="31"/>
        <end position="50"/>
    </location>
</feature>
<dbReference type="Pfam" id="PF13977">
    <property type="entry name" value="TetR_C_6"/>
    <property type="match status" value="1"/>
</dbReference>
<dbReference type="EMBL" id="JAVREP010000024">
    <property type="protein sequence ID" value="MDT0331549.1"/>
    <property type="molecule type" value="Genomic_DNA"/>
</dbReference>
<evidence type="ECO:0000313" key="7">
    <source>
        <dbReference type="EMBL" id="MDT0331549.1"/>
    </source>
</evidence>
<evidence type="ECO:0000313" key="8">
    <source>
        <dbReference type="Proteomes" id="UP001183390"/>
    </source>
</evidence>
<dbReference type="RefSeq" id="WP_311514036.1">
    <property type="nucleotide sequence ID" value="NZ_JAVREP010000024.1"/>
</dbReference>
<feature type="domain" description="HTH tetR-type" evidence="6">
    <location>
        <begin position="8"/>
        <end position="68"/>
    </location>
</feature>
<evidence type="ECO:0000259" key="6">
    <source>
        <dbReference type="PROSITE" id="PS50977"/>
    </source>
</evidence>
<keyword evidence="4" id="KW-0804">Transcription</keyword>
<keyword evidence="8" id="KW-1185">Reference proteome</keyword>
<dbReference type="InterPro" id="IPR001647">
    <property type="entry name" value="HTH_TetR"/>
</dbReference>
<comment type="caution">
    <text evidence="7">The sequence shown here is derived from an EMBL/GenBank/DDBJ whole genome shotgun (WGS) entry which is preliminary data.</text>
</comment>
<dbReference type="PROSITE" id="PS50977">
    <property type="entry name" value="HTH_TETR_2"/>
    <property type="match status" value="1"/>
</dbReference>
<organism evidence="7 8">
    <name type="scientific">Nocardiopsis lambiniae</name>
    <dbReference type="NCBI Taxonomy" id="3075539"/>
    <lineage>
        <taxon>Bacteria</taxon>
        <taxon>Bacillati</taxon>
        <taxon>Actinomycetota</taxon>
        <taxon>Actinomycetes</taxon>
        <taxon>Streptosporangiales</taxon>
        <taxon>Nocardiopsidaceae</taxon>
        <taxon>Nocardiopsis</taxon>
    </lineage>
</organism>
<accession>A0ABU2MFR9</accession>
<evidence type="ECO:0000256" key="3">
    <source>
        <dbReference type="ARBA" id="ARBA00023125"/>
    </source>
</evidence>
<dbReference type="Proteomes" id="UP001183390">
    <property type="component" value="Unassembled WGS sequence"/>
</dbReference>
<keyword evidence="2" id="KW-0805">Transcription regulation</keyword>
<dbReference type="Gene3D" id="1.10.357.10">
    <property type="entry name" value="Tetracycline Repressor, domain 2"/>
    <property type="match status" value="1"/>
</dbReference>
<sequence length="215" mass="24320">MPKIVDHEQRRRELADALWRIVAAEGPAGVSIRSVAAEAGWSPGALRHYFPTREELLLFAMDLSEAQAVERISGLNALLDPDLPLLERVAVHAEQLLPLDDVRRAEYRAWESAGVLKEHDRDRDRRWQQQRGLYRRLVSALTGADVGDPERPHDDPWVEEWSSHLHTIVDGLALQLMITPGMTDAEDCRHRLRAFLARVVEAAGHRVGENGRNIT</sequence>
<keyword evidence="3 5" id="KW-0238">DNA-binding</keyword>
<dbReference type="InterPro" id="IPR050109">
    <property type="entry name" value="HTH-type_TetR-like_transc_reg"/>
</dbReference>
<evidence type="ECO:0000256" key="2">
    <source>
        <dbReference type="ARBA" id="ARBA00023015"/>
    </source>
</evidence>
<evidence type="ECO:0000256" key="1">
    <source>
        <dbReference type="ARBA" id="ARBA00022491"/>
    </source>
</evidence>
<proteinExistence type="predicted"/>
<dbReference type="InterPro" id="IPR036271">
    <property type="entry name" value="Tet_transcr_reg_TetR-rel_C_sf"/>
</dbReference>
<evidence type="ECO:0000256" key="5">
    <source>
        <dbReference type="PROSITE-ProRule" id="PRU00335"/>
    </source>
</evidence>
<keyword evidence="1" id="KW-0678">Repressor</keyword>
<dbReference type="PANTHER" id="PTHR30055">
    <property type="entry name" value="HTH-TYPE TRANSCRIPTIONAL REGULATOR RUTR"/>
    <property type="match status" value="1"/>
</dbReference>
<dbReference type="Pfam" id="PF00440">
    <property type="entry name" value="TetR_N"/>
    <property type="match status" value="1"/>
</dbReference>
<dbReference type="SUPFAM" id="SSF48498">
    <property type="entry name" value="Tetracyclin repressor-like, C-terminal domain"/>
    <property type="match status" value="1"/>
</dbReference>
<protein>
    <submittedName>
        <fullName evidence="7">TetR/AcrR family transcriptional regulator</fullName>
    </submittedName>
</protein>
<dbReference type="InterPro" id="IPR009057">
    <property type="entry name" value="Homeodomain-like_sf"/>
</dbReference>
<dbReference type="SUPFAM" id="SSF46689">
    <property type="entry name" value="Homeodomain-like"/>
    <property type="match status" value="1"/>
</dbReference>
<reference evidence="8" key="1">
    <citation type="submission" date="2023-07" db="EMBL/GenBank/DDBJ databases">
        <title>30 novel species of actinomycetes from the DSMZ collection.</title>
        <authorList>
            <person name="Nouioui I."/>
        </authorList>
    </citation>
    <scope>NUCLEOTIDE SEQUENCE [LARGE SCALE GENOMIC DNA]</scope>
    <source>
        <strain evidence="8">DSM 44743</strain>
    </source>
</reference>
<evidence type="ECO:0000256" key="4">
    <source>
        <dbReference type="ARBA" id="ARBA00023163"/>
    </source>
</evidence>
<dbReference type="PANTHER" id="PTHR30055:SF234">
    <property type="entry name" value="HTH-TYPE TRANSCRIPTIONAL REGULATOR BETI"/>
    <property type="match status" value="1"/>
</dbReference>
<name>A0ABU2MFR9_9ACTN</name>